<feature type="compositionally biased region" description="Polar residues" evidence="1">
    <location>
        <begin position="76"/>
        <end position="99"/>
    </location>
</feature>
<dbReference type="OrthoDB" id="5871426at2759"/>
<reference evidence="3" key="1">
    <citation type="submission" date="2020-12" db="UniProtKB">
        <authorList>
            <consortium name="WormBaseParasite"/>
        </authorList>
    </citation>
    <scope>IDENTIFICATION</scope>
    <source>
        <strain evidence="3">MHco3</strain>
    </source>
</reference>
<proteinExistence type="predicted"/>
<name>A0A7I4YFY2_HAECO</name>
<evidence type="ECO:0000313" key="3">
    <source>
        <dbReference type="WBParaSite" id="HCON_00086910-00001"/>
    </source>
</evidence>
<organism evidence="2 3">
    <name type="scientific">Haemonchus contortus</name>
    <name type="common">Barber pole worm</name>
    <dbReference type="NCBI Taxonomy" id="6289"/>
    <lineage>
        <taxon>Eukaryota</taxon>
        <taxon>Metazoa</taxon>
        <taxon>Ecdysozoa</taxon>
        <taxon>Nematoda</taxon>
        <taxon>Chromadorea</taxon>
        <taxon>Rhabditida</taxon>
        <taxon>Rhabditina</taxon>
        <taxon>Rhabditomorpha</taxon>
        <taxon>Strongyloidea</taxon>
        <taxon>Trichostrongylidae</taxon>
        <taxon>Haemonchus</taxon>
    </lineage>
</organism>
<feature type="region of interest" description="Disordered" evidence="1">
    <location>
        <begin position="1"/>
        <end position="99"/>
    </location>
</feature>
<protein>
    <submittedName>
        <fullName evidence="3">AAA domain-containing protein</fullName>
    </submittedName>
</protein>
<dbReference type="WBParaSite" id="HCON_00086910-00001">
    <property type="protein sequence ID" value="HCON_00086910-00001"/>
    <property type="gene ID" value="HCON_00086910"/>
</dbReference>
<dbReference type="Proteomes" id="UP000025227">
    <property type="component" value="Unplaced"/>
</dbReference>
<evidence type="ECO:0000256" key="1">
    <source>
        <dbReference type="SAM" id="MobiDB-lite"/>
    </source>
</evidence>
<sequence>MDATNSDLEPPDTKPPALSLDEMVAMGRTGESRNSDAESTFVSGNFPGHISTLVQETSEPGDDGGNIDSKFVVSQDLVNQPTSRESPQSENFVADASSQETVVIKNEPQDSSTFSYANVFVPQKTESDTGHSSASSSETPTSPSGRKRPFTSISASTGYDLPDLITQYYLRNPFVDCHPWARLVSLHDEPLPSDPEVITNEMPLDLYSHIPPTGYLSAKYVKRLFPRCKEQPSTTRRLPVIELMRLEHAIDFRNASQTVIDEILRGDYIAIENTLPLTPVGTMPSVVLPEHRPHFPVLYQVVNKGRGNGVVLEAKDFFIPGPDRRELHLIILDQYATNIGSNTRGFDRTLLSVKDFVWVYSVEPTTAALRDPEKTLEQARIPKSTLWTHVSHISFVCGSSYSSHPR</sequence>
<evidence type="ECO:0000313" key="2">
    <source>
        <dbReference type="Proteomes" id="UP000025227"/>
    </source>
</evidence>
<dbReference type="AlphaFoldDB" id="A0A7I4YFY2"/>
<feature type="region of interest" description="Disordered" evidence="1">
    <location>
        <begin position="124"/>
        <end position="153"/>
    </location>
</feature>
<feature type="compositionally biased region" description="Low complexity" evidence="1">
    <location>
        <begin position="130"/>
        <end position="144"/>
    </location>
</feature>
<keyword evidence="2" id="KW-1185">Reference proteome</keyword>
<accession>A0A7I4YFY2</accession>